<dbReference type="GO" id="GO:0009251">
    <property type="term" value="P:glucan catabolic process"/>
    <property type="evidence" value="ECO:0007669"/>
    <property type="project" value="TreeGrafter"/>
</dbReference>
<dbReference type="Pfam" id="PF01822">
    <property type="entry name" value="WSC"/>
    <property type="match status" value="2"/>
</dbReference>
<dbReference type="InterPro" id="IPR000757">
    <property type="entry name" value="Beta-glucanase-like"/>
</dbReference>
<dbReference type="STRING" id="5539.A0A3E2HEZ5"/>
<dbReference type="SMART" id="SM00321">
    <property type="entry name" value="WSC"/>
    <property type="match status" value="2"/>
</dbReference>
<dbReference type="PROSITE" id="PS51762">
    <property type="entry name" value="GH16_2"/>
    <property type="match status" value="1"/>
</dbReference>
<feature type="domain" description="WSC" evidence="2">
    <location>
        <begin position="29"/>
        <end position="127"/>
    </location>
</feature>
<evidence type="ECO:0000313" key="4">
    <source>
        <dbReference type="EMBL" id="RFU31980.1"/>
    </source>
</evidence>
<gene>
    <name evidence="4" type="ORF">B7463_g4374</name>
</gene>
<feature type="non-terminal residue" evidence="4">
    <location>
        <position position="1"/>
    </location>
</feature>
<evidence type="ECO:0000259" key="2">
    <source>
        <dbReference type="PROSITE" id="PS51212"/>
    </source>
</evidence>
<feature type="non-terminal residue" evidence="4">
    <location>
        <position position="548"/>
    </location>
</feature>
<dbReference type="Gene3D" id="2.60.120.200">
    <property type="match status" value="1"/>
</dbReference>
<comment type="caution">
    <text evidence="4">The sequence shown here is derived from an EMBL/GenBank/DDBJ whole genome shotgun (WGS) entry which is preliminary data.</text>
</comment>
<dbReference type="OrthoDB" id="192832at2759"/>
<keyword evidence="5" id="KW-1185">Reference proteome</keyword>
<reference evidence="4 5" key="1">
    <citation type="submission" date="2018-05" db="EMBL/GenBank/DDBJ databases">
        <title>Draft genome sequence of Scytalidium lignicola DSM 105466, a ubiquitous saprotrophic fungus.</title>
        <authorList>
            <person name="Buettner E."/>
            <person name="Gebauer A.M."/>
            <person name="Hofrichter M."/>
            <person name="Liers C."/>
            <person name="Kellner H."/>
        </authorList>
    </citation>
    <scope>NUCLEOTIDE SEQUENCE [LARGE SCALE GENOMIC DNA]</scope>
    <source>
        <strain evidence="4 5">DSM 105466</strain>
    </source>
</reference>
<dbReference type="SUPFAM" id="SSF49899">
    <property type="entry name" value="Concanavalin A-like lectins/glucanases"/>
    <property type="match status" value="1"/>
</dbReference>
<dbReference type="Pfam" id="PF26113">
    <property type="entry name" value="GH16_XgeA"/>
    <property type="match status" value="1"/>
</dbReference>
<dbReference type="EMBL" id="NCSJ02000064">
    <property type="protein sequence ID" value="RFU31980.1"/>
    <property type="molecule type" value="Genomic_DNA"/>
</dbReference>
<dbReference type="PANTHER" id="PTHR10963:SF24">
    <property type="entry name" value="GLYCOSIDASE C21B10.07-RELATED"/>
    <property type="match status" value="1"/>
</dbReference>
<accession>A0A3E2HEZ5</accession>
<organism evidence="4 5">
    <name type="scientific">Scytalidium lignicola</name>
    <name type="common">Hyphomycete</name>
    <dbReference type="NCBI Taxonomy" id="5539"/>
    <lineage>
        <taxon>Eukaryota</taxon>
        <taxon>Fungi</taxon>
        <taxon>Dikarya</taxon>
        <taxon>Ascomycota</taxon>
        <taxon>Pezizomycotina</taxon>
        <taxon>Leotiomycetes</taxon>
        <taxon>Leotiomycetes incertae sedis</taxon>
        <taxon>Scytalidium</taxon>
    </lineage>
</organism>
<feature type="domain" description="GH16" evidence="3">
    <location>
        <begin position="245"/>
        <end position="491"/>
    </location>
</feature>
<evidence type="ECO:0000256" key="1">
    <source>
        <dbReference type="SAM" id="MobiDB-lite"/>
    </source>
</evidence>
<evidence type="ECO:0000313" key="5">
    <source>
        <dbReference type="Proteomes" id="UP000258309"/>
    </source>
</evidence>
<feature type="region of interest" description="Disordered" evidence="1">
    <location>
        <begin position="460"/>
        <end position="495"/>
    </location>
</feature>
<dbReference type="PROSITE" id="PS51212">
    <property type="entry name" value="WSC"/>
    <property type="match status" value="2"/>
</dbReference>
<dbReference type="InterPro" id="IPR050546">
    <property type="entry name" value="Glycosyl_Hydrlase_16"/>
</dbReference>
<dbReference type="PANTHER" id="PTHR10963">
    <property type="entry name" value="GLYCOSYL HYDROLASE-RELATED"/>
    <property type="match status" value="1"/>
</dbReference>
<dbReference type="InterPro" id="IPR002889">
    <property type="entry name" value="WSC_carb-bd"/>
</dbReference>
<evidence type="ECO:0000259" key="3">
    <source>
        <dbReference type="PROSITE" id="PS51762"/>
    </source>
</evidence>
<dbReference type="GO" id="GO:0004553">
    <property type="term" value="F:hydrolase activity, hydrolyzing O-glycosyl compounds"/>
    <property type="evidence" value="ECO:0007669"/>
    <property type="project" value="InterPro"/>
</dbReference>
<dbReference type="AlphaFoldDB" id="A0A3E2HEZ5"/>
<proteinExistence type="predicted"/>
<sequence length="548" mass="56292">MAFSKTLYAVTALASIHYVGARSLEARAGWSSLGCYTDSVNARSLSYAAGVPGGPTAMTVELCESTCLAAGYSYAGVEYADECYCGNALQNGGAPAPDGNAGCNMACDGNSGETCGGANRLNLYQYSSSTPSGGNPLPGWTFQGCYTDNVNGRTLGTAEGVTGGMTNEKCQTACANAGFSIAGTEYAGECWCGNTYANSGGPAPDGSAGCSMACSGDSGETCGGSNRLDVYTHGGGGSSPTTTTTSSGSQPTSTYALVNNWNSGNFFNEWSFFTDADPTHGYVQYVGEAAAQAAGLINTNNNQIYMGVDHTTTNPASGRQSVRLVTNAAFTHGLFIADIQHMPNACGAWPAWWMTGPNWPNNGEIDIIEGVNAGTTDSITLHTSAGCTINTSGSASGTSLSSPDCNNNNAYNGCGVSTSNTLNYGPGFNNNGGGVYAMRWTSSAIAIWFFPRNSIPGDITSNTPNPSGWAPQPSLSTVVPDAPSIPTSPRCRSFSIRPSVATGPANRLSGVQAAVHRGHPTARPLLLRTRAPSVKPTGPSITSRCSSK</sequence>
<dbReference type="InterPro" id="IPR013320">
    <property type="entry name" value="ConA-like_dom_sf"/>
</dbReference>
<name>A0A3E2HEZ5_SCYLI</name>
<feature type="domain" description="WSC" evidence="2">
    <location>
        <begin position="139"/>
        <end position="234"/>
    </location>
</feature>
<protein>
    <recommendedName>
        <fullName evidence="6">GH16 domain-containing protein</fullName>
    </recommendedName>
</protein>
<dbReference type="Proteomes" id="UP000258309">
    <property type="component" value="Unassembled WGS sequence"/>
</dbReference>
<evidence type="ECO:0008006" key="6">
    <source>
        <dbReference type="Google" id="ProtNLM"/>
    </source>
</evidence>